<dbReference type="InterPro" id="IPR036844">
    <property type="entry name" value="Hint_dom_sf"/>
</dbReference>
<keyword evidence="2" id="KW-0217">Developmental protein</keyword>
<dbReference type="InterPro" id="IPR001767">
    <property type="entry name" value="Hedgehog_Hint"/>
</dbReference>
<dbReference type="MEROPS" id="C46.A04"/>
<evidence type="ECO:0000256" key="1">
    <source>
        <dbReference type="ARBA" id="ARBA00004239"/>
    </source>
</evidence>
<reference evidence="7 8" key="1">
    <citation type="submission" date="2014-11" db="EMBL/GenBank/DDBJ databases">
        <title>Genetic blueprint of the zoonotic pathogen Toxocara canis.</title>
        <authorList>
            <person name="Zhu X.-Q."/>
            <person name="Korhonen P.K."/>
            <person name="Cai H."/>
            <person name="Young N.D."/>
            <person name="Nejsum P."/>
            <person name="von Samson-Himmelstjerna G."/>
            <person name="Boag P.R."/>
            <person name="Tan P."/>
            <person name="Li Q."/>
            <person name="Min J."/>
            <person name="Yang Y."/>
            <person name="Wang X."/>
            <person name="Fang X."/>
            <person name="Hall R.S."/>
            <person name="Hofmann A."/>
            <person name="Sternberg P.W."/>
            <person name="Jex A.R."/>
            <person name="Gasser R.B."/>
        </authorList>
    </citation>
    <scope>NUCLEOTIDE SEQUENCE [LARGE SCALE GENOMIC DNA]</scope>
    <source>
        <strain evidence="7">PN_DK_2014</strain>
    </source>
</reference>
<dbReference type="STRING" id="6265.A0A0B2UPX0"/>
<dbReference type="PANTHER" id="PTHR46706:SF12">
    <property type="entry name" value="PROTEIN QUA-1-RELATED"/>
    <property type="match status" value="1"/>
</dbReference>
<dbReference type="GO" id="GO:0007267">
    <property type="term" value="P:cell-cell signaling"/>
    <property type="evidence" value="ECO:0007669"/>
    <property type="project" value="InterPro"/>
</dbReference>
<dbReference type="GO" id="GO:0016540">
    <property type="term" value="P:protein autoprocessing"/>
    <property type="evidence" value="ECO:0007669"/>
    <property type="project" value="InterPro"/>
</dbReference>
<dbReference type="SMART" id="SM00305">
    <property type="entry name" value="HintC"/>
    <property type="match status" value="1"/>
</dbReference>
<sequence>MERASELRTVKVLRMGQVYAGGPVQVDGRITFFDLIKEITSTLSSNNELQYNLKIYRMSCDRNSSVPQNDAETVSAGSFEDLESLQHTEANRARGRDRRTTEGVYSKRSYHHRRMGPVYSGEHFYDNTYPLKRHYPPKTFDARRRPYYKPSVEDYDYYEMEPLSFRRALEKRVRYGARERFWPIANAIKGPYRMLNANKYIPFDGWSIDLKAGDETDYAKVDNDNKRIIIPKNQPSYYAATEVWDDENVERDKRRQASAPVIAQLPTSSSPLSSQTRSMVPVPRSPQAYAIVQRAAPLFGDQTGQYFGTPGNLNGVFDSLQCFSGDMTIETPDGIREIRSLKTGDKVLSIEGPFISYAPVIMFLHRVENETAEFNLITMEGNRQLKLTDFHLIYVTNCQFGEALHLVHSKNLRKGQCLHVIGNDKNFIERARIVNVTRIVQRGIYAPLTATGDIFVNSVLSSCHSNVIVQTLQQTFFALWRHLNSWFLFLTNVGADERTGQLPVGVEYITTVLNILMPVETFM</sequence>
<proteinExistence type="predicted"/>
<dbReference type="Gene3D" id="2.170.16.10">
    <property type="entry name" value="Hedgehog/Intein (Hint) domain"/>
    <property type="match status" value="1"/>
</dbReference>
<evidence type="ECO:0000256" key="2">
    <source>
        <dbReference type="ARBA" id="ARBA00022473"/>
    </source>
</evidence>
<dbReference type="OrthoDB" id="5212at2759"/>
<dbReference type="PANTHER" id="PTHR46706">
    <property type="entry name" value="PROTEIN QUA-1-RELATED"/>
    <property type="match status" value="1"/>
</dbReference>
<evidence type="ECO:0000256" key="4">
    <source>
        <dbReference type="SAM" id="MobiDB-lite"/>
    </source>
</evidence>
<feature type="region of interest" description="Disordered" evidence="4">
    <location>
        <begin position="62"/>
        <end position="107"/>
    </location>
</feature>
<dbReference type="OMA" id="YFETLQC"/>
<dbReference type="InterPro" id="IPR001657">
    <property type="entry name" value="Hedgehog"/>
</dbReference>
<dbReference type="PROSITE" id="PS50817">
    <property type="entry name" value="INTEIN_N_TER"/>
    <property type="match status" value="1"/>
</dbReference>
<dbReference type="PRINTS" id="PR00632">
    <property type="entry name" value="SONICHHOG"/>
</dbReference>
<dbReference type="InterPro" id="IPR052140">
    <property type="entry name" value="Dev_Signal_Hedgehog-like"/>
</dbReference>
<dbReference type="InterPro" id="IPR003586">
    <property type="entry name" value="Hint_dom_C"/>
</dbReference>
<accession>A0A0B2UPX0</accession>
<keyword evidence="8" id="KW-1185">Reference proteome</keyword>
<dbReference type="SMART" id="SM00306">
    <property type="entry name" value="HintN"/>
    <property type="match status" value="1"/>
</dbReference>
<evidence type="ECO:0000259" key="5">
    <source>
        <dbReference type="SMART" id="SM00305"/>
    </source>
</evidence>
<dbReference type="EMBL" id="JPKZ01022562">
    <property type="protein sequence ID" value="KHN71244.1"/>
    <property type="molecule type" value="Genomic_DNA"/>
</dbReference>
<comment type="caution">
    <text evidence="7">The sequence shown here is derived from an EMBL/GenBank/DDBJ whole genome shotgun (WGS) entry which is preliminary data.</text>
</comment>
<dbReference type="GO" id="GO:0016539">
    <property type="term" value="P:intein-mediated protein splicing"/>
    <property type="evidence" value="ECO:0007669"/>
    <property type="project" value="InterPro"/>
</dbReference>
<protein>
    <submittedName>
        <fullName evidence="7">Warthog protein 6</fullName>
    </submittedName>
</protein>
<dbReference type="Proteomes" id="UP000031036">
    <property type="component" value="Unassembled WGS sequence"/>
</dbReference>
<dbReference type="InterPro" id="IPR003587">
    <property type="entry name" value="Hint_dom_N"/>
</dbReference>
<dbReference type="InterPro" id="IPR006141">
    <property type="entry name" value="Intein_N"/>
</dbReference>
<dbReference type="GO" id="GO:0048731">
    <property type="term" value="P:system development"/>
    <property type="evidence" value="ECO:0007669"/>
    <property type="project" value="UniProtKB-ARBA"/>
</dbReference>
<comment type="subcellular location">
    <subcellularLocation>
        <location evidence="1">Secreted</location>
        <location evidence="1">Extracellular space</location>
    </subcellularLocation>
</comment>
<evidence type="ECO:0000313" key="8">
    <source>
        <dbReference type="Proteomes" id="UP000031036"/>
    </source>
</evidence>
<dbReference type="SUPFAM" id="SSF51294">
    <property type="entry name" value="Hedgehog/intein (Hint) domain"/>
    <property type="match status" value="1"/>
</dbReference>
<dbReference type="GO" id="GO:0005576">
    <property type="term" value="C:extracellular region"/>
    <property type="evidence" value="ECO:0007669"/>
    <property type="project" value="UniProtKB-SubCell"/>
</dbReference>
<dbReference type="AlphaFoldDB" id="A0A0B2UPX0"/>
<dbReference type="CDD" id="cd00081">
    <property type="entry name" value="Hint"/>
    <property type="match status" value="1"/>
</dbReference>
<evidence type="ECO:0000256" key="3">
    <source>
        <dbReference type="ARBA" id="ARBA00022729"/>
    </source>
</evidence>
<dbReference type="Pfam" id="PF01079">
    <property type="entry name" value="Hint"/>
    <property type="match status" value="1"/>
</dbReference>
<evidence type="ECO:0000259" key="6">
    <source>
        <dbReference type="SMART" id="SM00306"/>
    </source>
</evidence>
<organism evidence="7 8">
    <name type="scientific">Toxocara canis</name>
    <name type="common">Canine roundworm</name>
    <dbReference type="NCBI Taxonomy" id="6265"/>
    <lineage>
        <taxon>Eukaryota</taxon>
        <taxon>Metazoa</taxon>
        <taxon>Ecdysozoa</taxon>
        <taxon>Nematoda</taxon>
        <taxon>Chromadorea</taxon>
        <taxon>Rhabditida</taxon>
        <taxon>Spirurina</taxon>
        <taxon>Ascaridomorpha</taxon>
        <taxon>Ascaridoidea</taxon>
        <taxon>Toxocaridae</taxon>
        <taxon>Toxocara</taxon>
    </lineage>
</organism>
<feature type="compositionally biased region" description="Basic and acidic residues" evidence="4">
    <location>
        <begin position="84"/>
        <end position="101"/>
    </location>
</feature>
<feature type="domain" description="Hint" evidence="5">
    <location>
        <begin position="425"/>
        <end position="469"/>
    </location>
</feature>
<keyword evidence="3" id="KW-0732">Signal</keyword>
<gene>
    <name evidence="7" type="primary">wrt-6</name>
    <name evidence="7" type="ORF">Tcan_08075</name>
</gene>
<feature type="domain" description="Hint" evidence="6">
    <location>
        <begin position="320"/>
        <end position="422"/>
    </location>
</feature>
<name>A0A0B2UPX0_TOXCA</name>
<evidence type="ECO:0000313" key="7">
    <source>
        <dbReference type="EMBL" id="KHN71244.1"/>
    </source>
</evidence>
<feature type="compositionally biased region" description="Polar residues" evidence="4">
    <location>
        <begin position="62"/>
        <end position="76"/>
    </location>
</feature>